<evidence type="ECO:0000256" key="1">
    <source>
        <dbReference type="SAM" id="SignalP"/>
    </source>
</evidence>
<dbReference type="EMBL" id="FRBL01000002">
    <property type="protein sequence ID" value="SHL13008.1"/>
    <property type="molecule type" value="Genomic_DNA"/>
</dbReference>
<evidence type="ECO:0000313" key="2">
    <source>
        <dbReference type="EMBL" id="SHL13008.1"/>
    </source>
</evidence>
<gene>
    <name evidence="2" type="ORF">SAMN05444266_102142</name>
</gene>
<keyword evidence="3" id="KW-1185">Reference proteome</keyword>
<organism evidence="2 3">
    <name type="scientific">Chitinophaga jiangningensis</name>
    <dbReference type="NCBI Taxonomy" id="1419482"/>
    <lineage>
        <taxon>Bacteria</taxon>
        <taxon>Pseudomonadati</taxon>
        <taxon>Bacteroidota</taxon>
        <taxon>Chitinophagia</taxon>
        <taxon>Chitinophagales</taxon>
        <taxon>Chitinophagaceae</taxon>
        <taxon>Chitinophaga</taxon>
    </lineage>
</organism>
<accession>A0A1M6Y4C7</accession>
<name>A0A1M6Y4C7_9BACT</name>
<keyword evidence="1" id="KW-0732">Signal</keyword>
<feature type="signal peptide" evidence="1">
    <location>
        <begin position="1"/>
        <end position="19"/>
    </location>
</feature>
<dbReference type="Proteomes" id="UP000184420">
    <property type="component" value="Unassembled WGS sequence"/>
</dbReference>
<evidence type="ECO:0000313" key="3">
    <source>
        <dbReference type="Proteomes" id="UP000184420"/>
    </source>
</evidence>
<reference evidence="2 3" key="1">
    <citation type="submission" date="2016-11" db="EMBL/GenBank/DDBJ databases">
        <authorList>
            <person name="Jaros S."/>
            <person name="Januszkiewicz K."/>
            <person name="Wedrychowicz H."/>
        </authorList>
    </citation>
    <scope>NUCLEOTIDE SEQUENCE [LARGE SCALE GENOMIC DNA]</scope>
    <source>
        <strain evidence="2 3">DSM 27406</strain>
    </source>
</reference>
<dbReference type="OrthoDB" id="660497at2"/>
<sequence length="175" mass="20654">MRNLFCLLVVLLATLGAQAQTVQVAMPLEGEDIITEIFGKNKDALMKDYLRISPVETKGFQEALMDYETDKQPWQAERLALLRMYNEEFTSLDEKKLNSLTKQMMNNDLEYSHLQMRYFRRMNKLLGANRAAKFFQLDSYFEQSTKSYIQNNLPFIKELEAGRLVYFREKPITRR</sequence>
<dbReference type="RefSeq" id="WP_073078758.1">
    <property type="nucleotide sequence ID" value="NZ_FRBL01000002.1"/>
</dbReference>
<dbReference type="AlphaFoldDB" id="A0A1M6Y4C7"/>
<proteinExistence type="predicted"/>
<protein>
    <submittedName>
        <fullName evidence="2">Uncharacterized protein</fullName>
    </submittedName>
</protein>
<feature type="chain" id="PRO_5012929313" evidence="1">
    <location>
        <begin position="20"/>
        <end position="175"/>
    </location>
</feature>